<sequence length="447" mass="52099">MLITSNVFNRVDWSERKIISIGNDECREIYQYNEENGNIEYIWSVVNGTVRCFCKTEYNKNNRLSDIYVNTYVADSVKSNSLLYTKLRYSYDYNDRGNVNKTEILSGNILLDPLGVRKNDDWETLGTLIFNYDVNDRVEMTKLNLFSPPDGSRHSEERSERNYKELRQFNNLDELTDCKYSGDLSLTNNMGRILSGQSYQYNEDGLIIRSTRRFSSGISDIISYSYKDKSPRLDSLTHCPFKAGWPETEKYAWNKDGKLISRIRSDGYKEEYEYGGEQNVVRMTITTPDGGKTIKTFIYDSHGHQVIQIIQSPPLYPDGPAVFRQIHDTYNNEHLMSRQLFDQEVVDTSTIPGETHYYHWFQNQVIAVSVKNKAGNINTHFNFNRPDGTTICRCSPTKQIQQLKQNAFNYRLKMEWIAQDQQGLFYQPEIIELQEICFEMTLTPPKV</sequence>
<evidence type="ECO:0008006" key="3">
    <source>
        <dbReference type="Google" id="ProtNLM"/>
    </source>
</evidence>
<dbReference type="Gene3D" id="2.180.10.10">
    <property type="entry name" value="RHS repeat-associated core"/>
    <property type="match status" value="1"/>
</dbReference>
<dbReference type="Proteomes" id="UP000092247">
    <property type="component" value="Unassembled WGS sequence"/>
</dbReference>
<gene>
    <name evidence="1" type="ORF">AYY17_01130</name>
</gene>
<dbReference type="EMBL" id="LZEX01000001">
    <property type="protein sequence ID" value="OBU11379.1"/>
    <property type="molecule type" value="Genomic_DNA"/>
</dbReference>
<comment type="caution">
    <text evidence="1">The sequence shown here is derived from an EMBL/GenBank/DDBJ whole genome shotgun (WGS) entry which is preliminary data.</text>
</comment>
<proteinExistence type="predicted"/>
<evidence type="ECO:0000313" key="2">
    <source>
        <dbReference type="Proteomes" id="UP000092247"/>
    </source>
</evidence>
<name>A0A1B8HPG1_9GAMM</name>
<organism evidence="1 2">
    <name type="scientific">Morganella psychrotolerans</name>
    <dbReference type="NCBI Taxonomy" id="368603"/>
    <lineage>
        <taxon>Bacteria</taxon>
        <taxon>Pseudomonadati</taxon>
        <taxon>Pseudomonadota</taxon>
        <taxon>Gammaproteobacteria</taxon>
        <taxon>Enterobacterales</taxon>
        <taxon>Morganellaceae</taxon>
        <taxon>Morganella</taxon>
    </lineage>
</organism>
<protein>
    <recommendedName>
        <fullName evidence="3">RHS repeat protein</fullName>
    </recommendedName>
</protein>
<dbReference type="AlphaFoldDB" id="A0A1B8HPG1"/>
<reference evidence="1 2" key="1">
    <citation type="submission" date="2016-06" db="EMBL/GenBank/DDBJ databases">
        <authorList>
            <person name="Kjaerup R.B."/>
            <person name="Dalgaard T.S."/>
            <person name="Juul-Madsen H.R."/>
        </authorList>
    </citation>
    <scope>NUCLEOTIDE SEQUENCE [LARGE SCALE GENOMIC DNA]</scope>
    <source>
        <strain evidence="1 2">GCSL-Mp3</strain>
    </source>
</reference>
<evidence type="ECO:0000313" key="1">
    <source>
        <dbReference type="EMBL" id="OBU11379.1"/>
    </source>
</evidence>
<accession>A0A1B8HPG1</accession>